<dbReference type="PROSITE" id="PS51257">
    <property type="entry name" value="PROKAR_LIPOPROTEIN"/>
    <property type="match status" value="1"/>
</dbReference>
<dbReference type="OrthoDB" id="345734at2"/>
<proteinExistence type="predicted"/>
<keyword evidence="5" id="KW-1185">Reference proteome</keyword>
<dbReference type="AlphaFoldDB" id="A0A5F1ZTX9"/>
<evidence type="ECO:0000313" key="3">
    <source>
        <dbReference type="EMBL" id="TGJ98807.1"/>
    </source>
</evidence>
<reference evidence="4" key="1">
    <citation type="submission" date="2018-10" db="EMBL/GenBank/DDBJ databases">
        <authorList>
            <person name="Vincent A.T."/>
            <person name="Schiettekatte O."/>
            <person name="Bourhy P."/>
            <person name="Veyrier F.J."/>
            <person name="Picardeau M."/>
        </authorList>
    </citation>
    <scope>NUCLEOTIDE SEQUENCE</scope>
    <source>
        <strain evidence="4">201702690</strain>
    </source>
</reference>
<dbReference type="EMBL" id="RQGC01000007">
    <property type="protein sequence ID" value="TGL40626.1"/>
    <property type="molecule type" value="Genomic_DNA"/>
</dbReference>
<feature type="domain" description="DUF1554" evidence="2">
    <location>
        <begin position="48"/>
        <end position="178"/>
    </location>
</feature>
<sequence>MGLRTFSSALLLCSSLVFGSCSIPFPGSDEVILLGLIGKMRYLFVTSTTYTGALGGISGADAKCQSSKDTDAPTLPGLGIEYSAIIAGVGRTPGGAGWPLFAHTKYYTNTPATNTLVFHTSGSALPILPMDSASGIPGAGLNYWTGIADAAFTPSGNAGDCINWSSSLVTDPGDYGASGDPTIGAFNQGFANTCDQLLSLLCVRN</sequence>
<dbReference type="SUPFAM" id="SSF56436">
    <property type="entry name" value="C-type lectin-like"/>
    <property type="match status" value="1"/>
</dbReference>
<dbReference type="Pfam" id="PF07588">
    <property type="entry name" value="DUF1554"/>
    <property type="match status" value="1"/>
</dbReference>
<dbReference type="Proteomes" id="UP000297273">
    <property type="component" value="Unassembled WGS sequence"/>
</dbReference>
<comment type="caution">
    <text evidence="3">The sequence shown here is derived from an EMBL/GenBank/DDBJ whole genome shotgun (WGS) entry which is preliminary data.</text>
</comment>
<accession>A0A5F1ZTX9</accession>
<evidence type="ECO:0000313" key="4">
    <source>
        <dbReference type="EMBL" id="TGL40626.1"/>
    </source>
</evidence>
<gene>
    <name evidence="3" type="ORF">EHO57_14890</name>
    <name evidence="4" type="ORF">EHQ53_11610</name>
</gene>
<feature type="signal peptide" evidence="1">
    <location>
        <begin position="1"/>
        <end position="19"/>
    </location>
</feature>
<dbReference type="Proteomes" id="UP000297946">
    <property type="component" value="Unassembled WGS sequence"/>
</dbReference>
<dbReference type="Gene3D" id="3.10.100.10">
    <property type="entry name" value="Mannose-Binding Protein A, subunit A"/>
    <property type="match status" value="1"/>
</dbReference>
<name>A0A5F1ZTX9_9LEPT</name>
<dbReference type="InterPro" id="IPR016186">
    <property type="entry name" value="C-type_lectin-like/link_sf"/>
</dbReference>
<feature type="chain" id="PRO_5043207037" evidence="1">
    <location>
        <begin position="20"/>
        <end position="205"/>
    </location>
</feature>
<dbReference type="RefSeq" id="WP_135645942.1">
    <property type="nucleotide sequence ID" value="NZ_RQER01000010.1"/>
</dbReference>
<evidence type="ECO:0000313" key="6">
    <source>
        <dbReference type="Proteomes" id="UP000297946"/>
    </source>
</evidence>
<evidence type="ECO:0000256" key="1">
    <source>
        <dbReference type="SAM" id="SignalP"/>
    </source>
</evidence>
<organism evidence="3 6">
    <name type="scientific">Leptospira langatensis</name>
    <dbReference type="NCBI Taxonomy" id="2484983"/>
    <lineage>
        <taxon>Bacteria</taxon>
        <taxon>Pseudomonadati</taxon>
        <taxon>Spirochaetota</taxon>
        <taxon>Spirochaetia</taxon>
        <taxon>Leptospirales</taxon>
        <taxon>Leptospiraceae</taxon>
        <taxon>Leptospira</taxon>
    </lineage>
</organism>
<dbReference type="InterPro" id="IPR016187">
    <property type="entry name" value="CTDL_fold"/>
</dbReference>
<keyword evidence="1" id="KW-0732">Signal</keyword>
<reference evidence="3 6" key="2">
    <citation type="journal article" date="2019" name="PLoS Negl. Trop. Dis.">
        <title>Revisiting the worldwide diversity of Leptospira species in the environment.</title>
        <authorList>
            <person name="Vincent A.T."/>
            <person name="Schiettekatte O."/>
            <person name="Bourhy P."/>
            <person name="Veyrier F.J."/>
            <person name="Picardeau M."/>
        </authorList>
    </citation>
    <scope>NUCLEOTIDE SEQUENCE [LARGE SCALE GENOMIC DNA]</scope>
    <source>
        <strain evidence="4">201702690</strain>
        <strain evidence="3 6">SSW18</strain>
    </source>
</reference>
<dbReference type="EMBL" id="RQER01000010">
    <property type="protein sequence ID" value="TGJ98807.1"/>
    <property type="molecule type" value="Genomic_DNA"/>
</dbReference>
<evidence type="ECO:0000313" key="5">
    <source>
        <dbReference type="Proteomes" id="UP000297273"/>
    </source>
</evidence>
<dbReference type="InterPro" id="IPR011448">
    <property type="entry name" value="DUF1554"/>
</dbReference>
<protein>
    <submittedName>
        <fullName evidence="3">DUF1554 domain-containing protein</fullName>
    </submittedName>
</protein>
<evidence type="ECO:0000259" key="2">
    <source>
        <dbReference type="Pfam" id="PF07588"/>
    </source>
</evidence>